<evidence type="ECO:0000313" key="1">
    <source>
        <dbReference type="EMBL" id="GAD25688.1"/>
    </source>
</evidence>
<name>A0ABQ0ITZ2_GLUTH</name>
<sequence>MFDKPNKAMKTGPRTLPSSRYSYLTFGTLVGRPCRKLPFPALGAEAIDLL</sequence>
<dbReference type="EMBL" id="BASM01000010">
    <property type="protein sequence ID" value="GAD25688.1"/>
    <property type="molecule type" value="Genomic_DNA"/>
</dbReference>
<keyword evidence="2" id="KW-1185">Reference proteome</keyword>
<reference evidence="1 2" key="1">
    <citation type="submission" date="2013-08" db="EMBL/GenBank/DDBJ databases">
        <title>Gluconobacter thailandicus NBRC 3257 whole genome sequence.</title>
        <authorList>
            <person name="Matsutani M."/>
            <person name="Yakushi T."/>
            <person name="Matsushita K."/>
        </authorList>
    </citation>
    <scope>NUCLEOTIDE SEQUENCE [LARGE SCALE GENOMIC DNA]</scope>
    <source>
        <strain evidence="1 2">NBRC 3257</strain>
    </source>
</reference>
<protein>
    <submittedName>
        <fullName evidence="1">Uncharacterized protein</fullName>
    </submittedName>
</protein>
<proteinExistence type="predicted"/>
<comment type="caution">
    <text evidence="1">The sequence shown here is derived from an EMBL/GenBank/DDBJ whole genome shotgun (WGS) entry which is preliminary data.</text>
</comment>
<evidence type="ECO:0000313" key="2">
    <source>
        <dbReference type="Proteomes" id="UP000018209"/>
    </source>
</evidence>
<accession>A0ABQ0ITZ2</accession>
<dbReference type="Proteomes" id="UP000018209">
    <property type="component" value="Unassembled WGS sequence"/>
</dbReference>
<organism evidence="1 2">
    <name type="scientific">Gluconobacter thailandicus NBRC 3257</name>
    <dbReference type="NCBI Taxonomy" id="1381097"/>
    <lineage>
        <taxon>Bacteria</taxon>
        <taxon>Pseudomonadati</taxon>
        <taxon>Pseudomonadota</taxon>
        <taxon>Alphaproteobacteria</taxon>
        <taxon>Acetobacterales</taxon>
        <taxon>Acetobacteraceae</taxon>
        <taxon>Gluconobacter</taxon>
    </lineage>
</organism>
<gene>
    <name evidence="1" type="ORF">NBRC3257_0687</name>
</gene>